<gene>
    <name evidence="3" type="ORF">MBEHAL_2672</name>
</gene>
<protein>
    <recommendedName>
        <fullName evidence="2">Stress-response A/B barrel domain-containing protein</fullName>
    </recommendedName>
</protein>
<feature type="domain" description="Stress-response A/B barrel" evidence="2">
    <location>
        <begin position="19"/>
        <end position="68"/>
    </location>
</feature>
<feature type="coiled-coil region" evidence="1">
    <location>
        <begin position="17"/>
        <end position="58"/>
    </location>
</feature>
<name>U2YYN7_9EURY</name>
<evidence type="ECO:0000313" key="3">
    <source>
        <dbReference type="EMBL" id="GAD53912.1"/>
    </source>
</evidence>
<comment type="caution">
    <text evidence="3">The sequence shown here is derived from an EMBL/GenBank/DDBJ whole genome shotgun (WGS) entry which is preliminary data.</text>
</comment>
<evidence type="ECO:0000259" key="2">
    <source>
        <dbReference type="PROSITE" id="PS51502"/>
    </source>
</evidence>
<dbReference type="AlphaFoldDB" id="U2YYN7"/>
<organism evidence="3 4">
    <name type="scientific">Halarchaeum acidiphilum MH1-52-1</name>
    <dbReference type="NCBI Taxonomy" id="1261545"/>
    <lineage>
        <taxon>Archaea</taxon>
        <taxon>Methanobacteriati</taxon>
        <taxon>Methanobacteriota</taxon>
        <taxon>Stenosarchaea group</taxon>
        <taxon>Halobacteria</taxon>
        <taxon>Halobacteriales</taxon>
        <taxon>Halobacteriaceae</taxon>
    </lineage>
</organism>
<sequence length="68" mass="7902">MYEIAESEYARKADVDTEVKETRLQRLKDRLAATDEETAALQEEIEDLEARIEELTSFETGTTFRTDE</sequence>
<dbReference type="PROSITE" id="PS51502">
    <property type="entry name" value="S_R_A_B_BARREL"/>
    <property type="match status" value="1"/>
</dbReference>
<dbReference type="eggNOG" id="arCOG04505">
    <property type="taxonomic scope" value="Archaea"/>
</dbReference>
<keyword evidence="1" id="KW-0175">Coiled coil</keyword>
<dbReference type="InterPro" id="IPR013097">
    <property type="entry name" value="Dabb"/>
</dbReference>
<dbReference type="Proteomes" id="UP000016986">
    <property type="component" value="Unassembled WGS sequence"/>
</dbReference>
<dbReference type="EMBL" id="BATA01000130">
    <property type="protein sequence ID" value="GAD53912.1"/>
    <property type="molecule type" value="Genomic_DNA"/>
</dbReference>
<evidence type="ECO:0000256" key="1">
    <source>
        <dbReference type="SAM" id="Coils"/>
    </source>
</evidence>
<reference evidence="3 4" key="1">
    <citation type="submission" date="2013-09" db="EMBL/GenBank/DDBJ databases">
        <title>Whole genome sequencing of Halarchaeum acidiphilum strain MH1-52-1.</title>
        <authorList>
            <person name="Shimane Y."/>
            <person name="Minegishi H."/>
            <person name="Nishi S."/>
            <person name="Echigo A."/>
            <person name="Shuto A."/>
            <person name="Konishi M."/>
            <person name="Ito T."/>
            <person name="Ohkuma M."/>
            <person name="Ohta Y."/>
            <person name="Nagano Y."/>
            <person name="Tsubouchi T."/>
            <person name="Mori K."/>
            <person name="Usui K."/>
            <person name="Kamekura M."/>
            <person name="Usami R."/>
            <person name="Takaki Y."/>
            <person name="Hatada Y."/>
        </authorList>
    </citation>
    <scope>NUCLEOTIDE SEQUENCE [LARGE SCALE GENOMIC DNA]</scope>
    <source>
        <strain evidence="3 4">JCM 16109</strain>
    </source>
</reference>
<proteinExistence type="predicted"/>
<evidence type="ECO:0000313" key="4">
    <source>
        <dbReference type="Proteomes" id="UP000016986"/>
    </source>
</evidence>
<accession>U2YYN7</accession>
<dbReference type="Pfam" id="PF25943">
    <property type="entry name" value="DUF7983"/>
    <property type="match status" value="1"/>
</dbReference>
<dbReference type="InterPro" id="IPR058289">
    <property type="entry name" value="DUF7983"/>
</dbReference>
<keyword evidence="4" id="KW-1185">Reference proteome</keyword>